<dbReference type="EMBL" id="ML978971">
    <property type="protein sequence ID" value="KAF1927796.1"/>
    <property type="molecule type" value="Genomic_DNA"/>
</dbReference>
<feature type="compositionally biased region" description="Low complexity" evidence="1">
    <location>
        <begin position="13"/>
        <end position="32"/>
    </location>
</feature>
<proteinExistence type="predicted"/>
<feature type="compositionally biased region" description="Basic residues" evidence="1">
    <location>
        <begin position="194"/>
        <end position="213"/>
    </location>
</feature>
<evidence type="ECO:0000313" key="2">
    <source>
        <dbReference type="EMBL" id="KAF1927796.1"/>
    </source>
</evidence>
<reference evidence="2" key="1">
    <citation type="journal article" date="2020" name="Stud. Mycol.">
        <title>101 Dothideomycetes genomes: a test case for predicting lifestyles and emergence of pathogens.</title>
        <authorList>
            <person name="Haridas S."/>
            <person name="Albert R."/>
            <person name="Binder M."/>
            <person name="Bloem J."/>
            <person name="Labutti K."/>
            <person name="Salamov A."/>
            <person name="Andreopoulos B."/>
            <person name="Baker S."/>
            <person name="Barry K."/>
            <person name="Bills G."/>
            <person name="Bluhm B."/>
            <person name="Cannon C."/>
            <person name="Castanera R."/>
            <person name="Culley D."/>
            <person name="Daum C."/>
            <person name="Ezra D."/>
            <person name="Gonzalez J."/>
            <person name="Henrissat B."/>
            <person name="Kuo A."/>
            <person name="Liang C."/>
            <person name="Lipzen A."/>
            <person name="Lutzoni F."/>
            <person name="Magnuson J."/>
            <person name="Mondo S."/>
            <person name="Nolan M."/>
            <person name="Ohm R."/>
            <person name="Pangilinan J."/>
            <person name="Park H.-J."/>
            <person name="Ramirez L."/>
            <person name="Alfaro M."/>
            <person name="Sun H."/>
            <person name="Tritt A."/>
            <person name="Yoshinaga Y."/>
            <person name="Zwiers L.-H."/>
            <person name="Turgeon B."/>
            <person name="Goodwin S."/>
            <person name="Spatafora J."/>
            <person name="Crous P."/>
            <person name="Grigoriev I."/>
        </authorList>
    </citation>
    <scope>NUCLEOTIDE SEQUENCE</scope>
    <source>
        <strain evidence="2">CBS 183.55</strain>
    </source>
</reference>
<feature type="region of interest" description="Disordered" evidence="1">
    <location>
        <begin position="1"/>
        <end position="52"/>
    </location>
</feature>
<feature type="compositionally biased region" description="Low complexity" evidence="1">
    <location>
        <begin position="131"/>
        <end position="142"/>
    </location>
</feature>
<dbReference type="AlphaFoldDB" id="A0A6A5RN81"/>
<evidence type="ECO:0000256" key="1">
    <source>
        <dbReference type="SAM" id="MobiDB-lite"/>
    </source>
</evidence>
<feature type="compositionally biased region" description="Pro residues" evidence="1">
    <location>
        <begin position="33"/>
        <end position="48"/>
    </location>
</feature>
<feature type="region of interest" description="Disordered" evidence="1">
    <location>
        <begin position="116"/>
        <end position="245"/>
    </location>
</feature>
<feature type="compositionally biased region" description="Basic and acidic residues" evidence="1">
    <location>
        <begin position="230"/>
        <end position="243"/>
    </location>
</feature>
<organism evidence="2 3">
    <name type="scientific">Didymella exigua CBS 183.55</name>
    <dbReference type="NCBI Taxonomy" id="1150837"/>
    <lineage>
        <taxon>Eukaryota</taxon>
        <taxon>Fungi</taxon>
        <taxon>Dikarya</taxon>
        <taxon>Ascomycota</taxon>
        <taxon>Pezizomycotina</taxon>
        <taxon>Dothideomycetes</taxon>
        <taxon>Pleosporomycetidae</taxon>
        <taxon>Pleosporales</taxon>
        <taxon>Pleosporineae</taxon>
        <taxon>Didymellaceae</taxon>
        <taxon>Didymella</taxon>
    </lineage>
</organism>
<evidence type="ECO:0000313" key="3">
    <source>
        <dbReference type="Proteomes" id="UP000800082"/>
    </source>
</evidence>
<protein>
    <submittedName>
        <fullName evidence="2">Uncharacterized protein</fullName>
    </submittedName>
</protein>
<dbReference type="OrthoDB" id="3673077at2759"/>
<sequence>MCTEQPDVEEIRAPQTPRPAAAPVAEANRTPTPRLPPFTFPEPTPEPQPDFTLVGISELSAGLGLPSVKADASGDASTTASHESRAHPGALYGKLIGWALEKPLTAKGLADFLQKQDTATPTKPPALSSVTPTKTVPQTTETTPKKSPPRLAKPKDTSTPRCVAAPAPNETITTPKGPSAQHQHRRSSVSTTSHHLHSRMPSHRRFPRRASRTKRMDQGPMPSSADIYPDDAHPPLPTHEHAHPCYPPATPIIANPFNWPPPAQAYAPEPPPSLADMHAADTDVLALIHEMPQPSLCTLVRLGNSHDLRATGAVGSRHALDGDARALSPAQRDGSRYGIRFWGIGYGDSWEVGVAGTFEQSEQFRVRPREHEGWGGRQWARVRGWGA</sequence>
<feature type="compositionally biased region" description="Low complexity" evidence="1">
    <location>
        <begin position="70"/>
        <end position="81"/>
    </location>
</feature>
<accession>A0A6A5RN81</accession>
<dbReference type="RefSeq" id="XP_033448048.1">
    <property type="nucleotide sequence ID" value="XM_033587830.1"/>
</dbReference>
<gene>
    <name evidence="2" type="ORF">M421DRAFT_175659</name>
</gene>
<dbReference type="GeneID" id="54345477"/>
<feature type="region of interest" description="Disordered" evidence="1">
    <location>
        <begin position="67"/>
        <end position="88"/>
    </location>
</feature>
<name>A0A6A5RN81_9PLEO</name>
<keyword evidence="3" id="KW-1185">Reference proteome</keyword>
<dbReference type="Proteomes" id="UP000800082">
    <property type="component" value="Unassembled WGS sequence"/>
</dbReference>